<evidence type="ECO:0000256" key="5">
    <source>
        <dbReference type="ARBA" id="ARBA00022737"/>
    </source>
</evidence>
<feature type="transmembrane region" description="Helical" evidence="10">
    <location>
        <begin position="740"/>
        <end position="760"/>
    </location>
</feature>
<reference evidence="11" key="1">
    <citation type="journal article" date="2023" name="G3 (Bethesda)">
        <title>Whole genome assembly and annotation of the endangered Caribbean coral Acropora cervicornis.</title>
        <authorList>
            <person name="Selwyn J.D."/>
            <person name="Vollmer S.V."/>
        </authorList>
    </citation>
    <scope>NUCLEOTIDE SEQUENCE</scope>
    <source>
        <strain evidence="11">K2</strain>
    </source>
</reference>
<sequence length="927" mass="103581">MFYTSSNMSAHLTRNPGSPLDFEWIGRTRVNLPAVKRRADTLKTRRSIKKQWQAAWLLRAVTCIDLTTLSGDDTATNVARLCFKAQNPVRQDLLESMGMADRGLTTGAVCVYSSRVPDAVKTLKDIQSKVPVASVAAGFPAGQTPIKQRLEEIETAVASGATEIDIVISRAFVLEAKWQALYDEVKAMRKASSLVCMMAGSDFIKTSTGKESVNATLSVGLVMVRAVRDYYQQTGHKVGFKPAGGIRSAKDALIWLALMKEELGDEWTQPNLFRIGASSLLGDIERHRNSFCANATACGYQIGQAKMVGETILVVLAEVTGWGYFFCWTACMFPQMYENWRRKSVVGFSFDMLGYFLISYITYLIYNVTVFFKPELIFEKSGEDNPVKLTDVVFAIVAFVCTIFEVMQCFIYNRGSQTIHLSTVLTSVGSLVALAALLILKFFHVGSWFLVLQYCGYVKFVVSFGTYFPQVWLNYKRKSTIGFHIAGVLLDGGGGVLSILQMLIYCWIDQSIIQVTGNIPKLALGVVTLLFALVLAWQHYVSYVGNESAIGDDYLEEAPLLRSSLIKMSYPADMNNETRAGLVKSTIVPLDNCNSERARVKKIFASLCSCSCVETGTRHCSSYQKRIMSSTTFLTVLADVVGWGYFLCWTVSFLPQIYENWRRKCVVGFSFDMLGYFLLSYITYLIYNFTVFFKPELIFEKSGEDNPVKLTDVVFAIVAFICTVFQAIQCFVYDRGSQRIHFSTVLACVGCLFGLAVLVILKYFGIGSWFLALQYCGYVKLVVSFGTYSPQVWLNFKRKSTSGFHIGGVLLDFGGGVLSILQMDIYCFIEHSNTQITGNIPKLALGLVTLLFNIILVWQHYVFYLGNEQVSEEEKPLLSGAKKEKVYSRDVNADDEDLQEKGISLSDTSSSTRENELWQNDSNDSIV</sequence>
<dbReference type="Gene3D" id="1.20.1280.290">
    <property type="match status" value="4"/>
</dbReference>
<dbReference type="CDD" id="cd00959">
    <property type="entry name" value="DeoC"/>
    <property type="match status" value="1"/>
</dbReference>
<evidence type="ECO:0000256" key="9">
    <source>
        <dbReference type="SAM" id="MobiDB-lite"/>
    </source>
</evidence>
<protein>
    <submittedName>
        <fullName evidence="11">Deoxyribose-phosphate aldolase</fullName>
    </submittedName>
</protein>
<keyword evidence="5" id="KW-0677">Repeat</keyword>
<dbReference type="Proteomes" id="UP001249851">
    <property type="component" value="Unassembled WGS sequence"/>
</dbReference>
<dbReference type="GO" id="GO:0015184">
    <property type="term" value="F:L-cystine transmembrane transporter activity"/>
    <property type="evidence" value="ECO:0007669"/>
    <property type="project" value="TreeGrafter"/>
</dbReference>
<dbReference type="SMART" id="SM01133">
    <property type="entry name" value="DeoC"/>
    <property type="match status" value="1"/>
</dbReference>
<dbReference type="PANTHER" id="PTHR13131:SF5">
    <property type="entry name" value="CYSTINOSIN"/>
    <property type="match status" value="1"/>
</dbReference>
<evidence type="ECO:0000256" key="6">
    <source>
        <dbReference type="ARBA" id="ARBA00022989"/>
    </source>
</evidence>
<dbReference type="SMART" id="SM00679">
    <property type="entry name" value="CTNS"/>
    <property type="match status" value="4"/>
</dbReference>
<organism evidence="11 12">
    <name type="scientific">Acropora cervicornis</name>
    <name type="common">Staghorn coral</name>
    <dbReference type="NCBI Taxonomy" id="6130"/>
    <lineage>
        <taxon>Eukaryota</taxon>
        <taxon>Metazoa</taxon>
        <taxon>Cnidaria</taxon>
        <taxon>Anthozoa</taxon>
        <taxon>Hexacorallia</taxon>
        <taxon>Scleractinia</taxon>
        <taxon>Astrocoeniina</taxon>
        <taxon>Acroporidae</taxon>
        <taxon>Acropora</taxon>
    </lineage>
</organism>
<keyword evidence="12" id="KW-1185">Reference proteome</keyword>
<keyword evidence="7 10" id="KW-0472">Membrane</keyword>
<dbReference type="EMBL" id="JARQWQ010000020">
    <property type="protein sequence ID" value="KAK2565191.1"/>
    <property type="molecule type" value="Genomic_DNA"/>
</dbReference>
<feature type="transmembrane region" description="Helical" evidence="10">
    <location>
        <begin position="312"/>
        <end position="333"/>
    </location>
</feature>
<feature type="transmembrane region" description="Helical" evidence="10">
    <location>
        <begin position="481"/>
        <end position="507"/>
    </location>
</feature>
<comment type="caution">
    <text evidence="11">The sequence shown here is derived from an EMBL/GenBank/DDBJ whole genome shotgun (WGS) entry which is preliminary data.</text>
</comment>
<dbReference type="GO" id="GO:0009264">
    <property type="term" value="P:deoxyribonucleotide catabolic process"/>
    <property type="evidence" value="ECO:0007669"/>
    <property type="project" value="InterPro"/>
</dbReference>
<evidence type="ECO:0000256" key="10">
    <source>
        <dbReference type="SAM" id="Phobius"/>
    </source>
</evidence>
<dbReference type="PANTHER" id="PTHR13131">
    <property type="entry name" value="CYSTINOSIN"/>
    <property type="match status" value="1"/>
</dbReference>
<feature type="transmembrane region" description="Helical" evidence="10">
    <location>
        <begin position="353"/>
        <end position="372"/>
    </location>
</feature>
<feature type="region of interest" description="Disordered" evidence="9">
    <location>
        <begin position="884"/>
        <end position="927"/>
    </location>
</feature>
<feature type="transmembrane region" description="Helical" evidence="10">
    <location>
        <begin position="713"/>
        <end position="733"/>
    </location>
</feature>
<dbReference type="InterPro" id="IPR013785">
    <property type="entry name" value="Aldolase_TIM"/>
</dbReference>
<dbReference type="SUPFAM" id="SSF51569">
    <property type="entry name" value="Aldolase"/>
    <property type="match status" value="1"/>
</dbReference>
<evidence type="ECO:0000256" key="4">
    <source>
        <dbReference type="ARBA" id="ARBA00022692"/>
    </source>
</evidence>
<evidence type="ECO:0000256" key="3">
    <source>
        <dbReference type="ARBA" id="ARBA00022448"/>
    </source>
</evidence>
<dbReference type="InterPro" id="IPR005282">
    <property type="entry name" value="LC_transporter"/>
</dbReference>
<dbReference type="Pfam" id="PF04193">
    <property type="entry name" value="PQ-loop"/>
    <property type="match status" value="4"/>
</dbReference>
<reference evidence="11" key="2">
    <citation type="journal article" date="2023" name="Science">
        <title>Genomic signatures of disease resistance in endangered staghorn corals.</title>
        <authorList>
            <person name="Vollmer S.V."/>
            <person name="Selwyn J.D."/>
            <person name="Despard B.A."/>
            <person name="Roesel C.L."/>
        </authorList>
    </citation>
    <scope>NUCLEOTIDE SEQUENCE</scope>
    <source>
        <strain evidence="11">K2</strain>
    </source>
</reference>
<accession>A0AAD9QQD0</accession>
<evidence type="ECO:0000256" key="8">
    <source>
        <dbReference type="ARBA" id="ARBA00048473"/>
    </source>
</evidence>
<feature type="transmembrane region" description="Helical" evidence="10">
    <location>
        <begin position="633"/>
        <end position="654"/>
    </location>
</feature>
<feature type="transmembrane region" description="Helical" evidence="10">
    <location>
        <begin position="392"/>
        <end position="412"/>
    </location>
</feature>
<comment type="subcellular location">
    <subcellularLocation>
        <location evidence="1">Endomembrane system</location>
        <topology evidence="1">Multi-pass membrane protein</topology>
    </subcellularLocation>
</comment>
<dbReference type="GO" id="GO:0012505">
    <property type="term" value="C:endomembrane system"/>
    <property type="evidence" value="ECO:0007669"/>
    <property type="project" value="UniProtKB-SubCell"/>
</dbReference>
<dbReference type="InterPro" id="IPR002915">
    <property type="entry name" value="DeoC/FbaB/LacD_aldolase"/>
</dbReference>
<comment type="catalytic activity">
    <reaction evidence="8">
        <text>L-cystine(out) + H(+)(out) = L-cystine(in) + H(+)(in)</text>
        <dbReference type="Rhea" id="RHEA:66172"/>
        <dbReference type="ChEBI" id="CHEBI:15378"/>
        <dbReference type="ChEBI" id="CHEBI:35491"/>
    </reaction>
    <physiologicalReaction direction="left-to-right" evidence="8">
        <dbReference type="Rhea" id="RHEA:66173"/>
    </physiologicalReaction>
</comment>
<gene>
    <name evidence="11" type="ORF">P5673_011120</name>
</gene>
<feature type="transmembrane region" description="Helical" evidence="10">
    <location>
        <begin position="519"/>
        <end position="537"/>
    </location>
</feature>
<dbReference type="Pfam" id="PF01791">
    <property type="entry name" value="DeoC"/>
    <property type="match status" value="1"/>
</dbReference>
<evidence type="ECO:0000256" key="2">
    <source>
        <dbReference type="ARBA" id="ARBA00006855"/>
    </source>
</evidence>
<dbReference type="GO" id="GO:0004139">
    <property type="term" value="F:deoxyribose-phosphate aldolase activity"/>
    <property type="evidence" value="ECO:0007669"/>
    <property type="project" value="InterPro"/>
</dbReference>
<evidence type="ECO:0000256" key="1">
    <source>
        <dbReference type="ARBA" id="ARBA00004127"/>
    </source>
</evidence>
<evidence type="ECO:0000313" key="11">
    <source>
        <dbReference type="EMBL" id="KAK2565191.1"/>
    </source>
</evidence>
<dbReference type="InterPro" id="IPR011343">
    <property type="entry name" value="DeoC"/>
</dbReference>
<evidence type="ECO:0000313" key="12">
    <source>
        <dbReference type="Proteomes" id="UP001249851"/>
    </source>
</evidence>
<keyword evidence="6 10" id="KW-1133">Transmembrane helix</keyword>
<dbReference type="InterPro" id="IPR006603">
    <property type="entry name" value="PQ-loop_rpt"/>
</dbReference>
<evidence type="ECO:0000256" key="7">
    <source>
        <dbReference type="ARBA" id="ARBA00023136"/>
    </source>
</evidence>
<name>A0AAD9QQD0_ACRCE</name>
<feature type="transmembrane region" description="Helical" evidence="10">
    <location>
        <begin position="766"/>
        <end position="783"/>
    </location>
</feature>
<proteinExistence type="inferred from homology"/>
<feature type="transmembrane region" description="Helical" evidence="10">
    <location>
        <begin position="843"/>
        <end position="865"/>
    </location>
</feature>
<dbReference type="AlphaFoldDB" id="A0AAD9QQD0"/>
<keyword evidence="4 10" id="KW-0812">Transmembrane</keyword>
<feature type="transmembrane region" description="Helical" evidence="10">
    <location>
        <begin position="804"/>
        <end position="823"/>
    </location>
</feature>
<feature type="transmembrane region" description="Helical" evidence="10">
    <location>
        <begin position="674"/>
        <end position="693"/>
    </location>
</feature>
<dbReference type="Gene3D" id="3.20.20.70">
    <property type="entry name" value="Aldolase class I"/>
    <property type="match status" value="2"/>
</dbReference>
<feature type="compositionally biased region" description="Polar residues" evidence="9">
    <location>
        <begin position="905"/>
        <end position="927"/>
    </location>
</feature>
<comment type="similarity">
    <text evidence="2">Belongs to the cystinosin family.</text>
</comment>
<feature type="transmembrane region" description="Helical" evidence="10">
    <location>
        <begin position="424"/>
        <end position="443"/>
    </location>
</feature>
<dbReference type="GO" id="GO:0005774">
    <property type="term" value="C:vacuolar membrane"/>
    <property type="evidence" value="ECO:0007669"/>
    <property type="project" value="TreeGrafter"/>
</dbReference>
<keyword evidence="3" id="KW-0813">Transport</keyword>